<evidence type="ECO:0000256" key="5">
    <source>
        <dbReference type="ARBA" id="ARBA00022679"/>
    </source>
</evidence>
<reference evidence="14 15" key="1">
    <citation type="journal article" date="2014" name="Int. J. Syst. Evol. Microbiol.">
        <title>Complete genome sequence of Corynebacterium casei LMG S-19264T (=DSM 44701T), isolated from a smear-ripened cheese.</title>
        <authorList>
            <consortium name="US DOE Joint Genome Institute (JGI-PGF)"/>
            <person name="Walter F."/>
            <person name="Albersmeier A."/>
            <person name="Kalinowski J."/>
            <person name="Ruckert C."/>
        </authorList>
    </citation>
    <scope>NUCLEOTIDE SEQUENCE [LARGE SCALE GENOMIC DNA]</scope>
    <source>
        <strain evidence="14 15">CGMCC 1.15896</strain>
    </source>
</reference>
<keyword evidence="6" id="KW-0479">Metal-binding</keyword>
<comment type="function">
    <text evidence="1">Responsible for the formation of the pyrimidine heterocycle in the thiamine biosynthesis pathway. Catalyzes the formation of hydroxymethylpyrimidine phosphate (HMP-P) from histidine and pyridoxal phosphate (PLP). The protein uses PLP and the active site histidine to form HMP-P, generating an inactive enzyme. The enzyme can only undergo a single turnover, which suggests it is a suicide enzyme.</text>
</comment>
<evidence type="ECO:0000256" key="1">
    <source>
        <dbReference type="ARBA" id="ARBA00003469"/>
    </source>
</evidence>
<feature type="signal peptide" evidence="12">
    <location>
        <begin position="1"/>
        <end position="20"/>
    </location>
</feature>
<organism evidence="14 15">
    <name type="scientific">Pelagibacterium lentulum</name>
    <dbReference type="NCBI Taxonomy" id="2029865"/>
    <lineage>
        <taxon>Bacteria</taxon>
        <taxon>Pseudomonadati</taxon>
        <taxon>Pseudomonadota</taxon>
        <taxon>Alphaproteobacteria</taxon>
        <taxon>Hyphomicrobiales</taxon>
        <taxon>Devosiaceae</taxon>
        <taxon>Pelagibacterium</taxon>
    </lineage>
</organism>
<sequence length="338" mass="36253">MKRRQFLKSTAALSAGSMFAGMGIGQVVAQEAGRLVFLTPQGYSLAFSAIMYGQSGGFFAEEGLDVHVEGGRGAAQTIQLVAAEQVDVSRTGGANYMISRIEQSAPVIAIATIAQISPFFMISPEEDPIVDAEDYIGRTVGMASLGGSMEATLDLMLRRNGLDPAEVNRERVADTPAGFGLIEAGRLDGFFGNVSTATRLQAEGLPIAIEPVRDGIPGQVYIAHENTVAERPDELTAFVRGAYRAVQDIVARGDDLEPVIESMRSMFDIPGSENTEVAIQDLKGNRDLWVANGVDNALRCDPEQWAEGEALLRDAGSITSETDLELFTNRFWDQANAG</sequence>
<comment type="similarity">
    <text evidence="3">Belongs to the NMT1/THI5 family.</text>
</comment>
<comment type="catalytic activity">
    <reaction evidence="11">
        <text>N(6)-(pyridoxal phosphate)-L-lysyl-[4-amino-5-hydroxymethyl-2-methylpyrimidine phosphate synthase] + L-histidyl-[4-amino-5-hydroxymethyl-2-methylpyrimidine phosphate synthase] + 2 Fe(3+) + 4 H2O = L-lysyl-[4-amino-5-hydroxymethyl-2-methylpyrimidine phosphate synthase] + (2S)-2-amino-5-hydroxy-4-oxopentanoyl-[4-amino-5-hydroxymethyl-2-methylpyrimidine phosphate synthase] + 4-amino-2-methyl-5-(phosphooxymethyl)pyrimidine + 3-oxopropanoate + 2 Fe(2+) + 2 H(+)</text>
        <dbReference type="Rhea" id="RHEA:65756"/>
        <dbReference type="Rhea" id="RHEA-COMP:16892"/>
        <dbReference type="Rhea" id="RHEA-COMP:16893"/>
        <dbReference type="Rhea" id="RHEA-COMP:16894"/>
        <dbReference type="Rhea" id="RHEA-COMP:16895"/>
        <dbReference type="ChEBI" id="CHEBI:15377"/>
        <dbReference type="ChEBI" id="CHEBI:15378"/>
        <dbReference type="ChEBI" id="CHEBI:29033"/>
        <dbReference type="ChEBI" id="CHEBI:29034"/>
        <dbReference type="ChEBI" id="CHEBI:29969"/>
        <dbReference type="ChEBI" id="CHEBI:29979"/>
        <dbReference type="ChEBI" id="CHEBI:33190"/>
        <dbReference type="ChEBI" id="CHEBI:58354"/>
        <dbReference type="ChEBI" id="CHEBI:143915"/>
        <dbReference type="ChEBI" id="CHEBI:157692"/>
    </reaction>
    <physiologicalReaction direction="left-to-right" evidence="11">
        <dbReference type="Rhea" id="RHEA:65757"/>
    </physiologicalReaction>
</comment>
<dbReference type="PANTHER" id="PTHR31528:SF1">
    <property type="entry name" value="4-AMINO-5-HYDROXYMETHYL-2-METHYLPYRIMIDINE PHOSPHATE SYNTHASE THI11-RELATED"/>
    <property type="match status" value="1"/>
</dbReference>
<feature type="chain" id="PRO_5037254070" description="Thiamine pyrimidine synthase" evidence="12">
    <location>
        <begin position="21"/>
        <end position="338"/>
    </location>
</feature>
<keyword evidence="5" id="KW-0808">Transferase</keyword>
<evidence type="ECO:0000256" key="7">
    <source>
        <dbReference type="ARBA" id="ARBA00022898"/>
    </source>
</evidence>
<comment type="subunit">
    <text evidence="4">Homodimer.</text>
</comment>
<protein>
    <recommendedName>
        <fullName evidence="10">Thiamine pyrimidine synthase</fullName>
    </recommendedName>
</protein>
<dbReference type="PANTHER" id="PTHR31528">
    <property type="entry name" value="4-AMINO-5-HYDROXYMETHYL-2-METHYLPYRIMIDINE PHOSPHATE SYNTHASE THI11-RELATED"/>
    <property type="match status" value="1"/>
</dbReference>
<feature type="domain" description="SsuA/THI5-like" evidence="13">
    <location>
        <begin position="47"/>
        <end position="252"/>
    </location>
</feature>
<evidence type="ECO:0000256" key="2">
    <source>
        <dbReference type="ARBA" id="ARBA00004948"/>
    </source>
</evidence>
<dbReference type="GO" id="GO:0046872">
    <property type="term" value="F:metal ion binding"/>
    <property type="evidence" value="ECO:0007669"/>
    <property type="project" value="UniProtKB-KW"/>
</dbReference>
<evidence type="ECO:0000256" key="3">
    <source>
        <dbReference type="ARBA" id="ARBA00009406"/>
    </source>
</evidence>
<dbReference type="GO" id="GO:0009228">
    <property type="term" value="P:thiamine biosynthetic process"/>
    <property type="evidence" value="ECO:0007669"/>
    <property type="project" value="UniProtKB-KW"/>
</dbReference>
<keyword evidence="8" id="KW-0784">Thiamine biosynthesis</keyword>
<keyword evidence="15" id="KW-1185">Reference proteome</keyword>
<keyword evidence="9" id="KW-0408">Iron</keyword>
<evidence type="ECO:0000313" key="15">
    <source>
        <dbReference type="Proteomes" id="UP000596977"/>
    </source>
</evidence>
<dbReference type="PROSITE" id="PS51318">
    <property type="entry name" value="TAT"/>
    <property type="match status" value="1"/>
</dbReference>
<evidence type="ECO:0000256" key="8">
    <source>
        <dbReference type="ARBA" id="ARBA00022977"/>
    </source>
</evidence>
<dbReference type="Proteomes" id="UP000596977">
    <property type="component" value="Unassembled WGS sequence"/>
</dbReference>
<accession>A0A916R945</accession>
<evidence type="ECO:0000256" key="10">
    <source>
        <dbReference type="ARBA" id="ARBA00033171"/>
    </source>
</evidence>
<evidence type="ECO:0000256" key="6">
    <source>
        <dbReference type="ARBA" id="ARBA00022723"/>
    </source>
</evidence>
<dbReference type="InterPro" id="IPR006311">
    <property type="entry name" value="TAT_signal"/>
</dbReference>
<dbReference type="AlphaFoldDB" id="A0A916R945"/>
<dbReference type="RefSeq" id="WP_164734972.1">
    <property type="nucleotide sequence ID" value="NZ_BMKB01000002.1"/>
</dbReference>
<proteinExistence type="inferred from homology"/>
<gene>
    <name evidence="14" type="ORF">GCM10011499_10810</name>
</gene>
<dbReference type="Gene3D" id="3.40.190.10">
    <property type="entry name" value="Periplasmic binding protein-like II"/>
    <property type="match status" value="2"/>
</dbReference>
<keyword evidence="7" id="KW-0663">Pyridoxal phosphate</keyword>
<evidence type="ECO:0000256" key="12">
    <source>
        <dbReference type="SAM" id="SignalP"/>
    </source>
</evidence>
<evidence type="ECO:0000256" key="9">
    <source>
        <dbReference type="ARBA" id="ARBA00023004"/>
    </source>
</evidence>
<dbReference type="GO" id="GO:0016740">
    <property type="term" value="F:transferase activity"/>
    <property type="evidence" value="ECO:0007669"/>
    <property type="project" value="UniProtKB-KW"/>
</dbReference>
<dbReference type="Pfam" id="PF09084">
    <property type="entry name" value="NMT1"/>
    <property type="match status" value="1"/>
</dbReference>
<comment type="pathway">
    <text evidence="2">Cofactor biosynthesis; thiamine diphosphate biosynthesis.</text>
</comment>
<name>A0A916R945_9HYPH</name>
<dbReference type="SUPFAM" id="SSF53850">
    <property type="entry name" value="Periplasmic binding protein-like II"/>
    <property type="match status" value="1"/>
</dbReference>
<comment type="caution">
    <text evidence="14">The sequence shown here is derived from an EMBL/GenBank/DDBJ whole genome shotgun (WGS) entry which is preliminary data.</text>
</comment>
<dbReference type="EMBL" id="BMKB01000002">
    <property type="protein sequence ID" value="GGA43087.1"/>
    <property type="molecule type" value="Genomic_DNA"/>
</dbReference>
<evidence type="ECO:0000313" key="14">
    <source>
        <dbReference type="EMBL" id="GGA43087.1"/>
    </source>
</evidence>
<evidence type="ECO:0000256" key="11">
    <source>
        <dbReference type="ARBA" id="ARBA00048179"/>
    </source>
</evidence>
<dbReference type="InterPro" id="IPR015168">
    <property type="entry name" value="SsuA/THI5"/>
</dbReference>
<evidence type="ECO:0000256" key="4">
    <source>
        <dbReference type="ARBA" id="ARBA00011738"/>
    </source>
</evidence>
<dbReference type="InterPro" id="IPR027939">
    <property type="entry name" value="NMT1/THI5"/>
</dbReference>
<evidence type="ECO:0000259" key="13">
    <source>
        <dbReference type="Pfam" id="PF09084"/>
    </source>
</evidence>
<keyword evidence="12" id="KW-0732">Signal</keyword>